<accession>A0ABZ2T110</accession>
<protein>
    <submittedName>
        <fullName evidence="1">Uncharacterized protein</fullName>
    </submittedName>
</protein>
<reference evidence="1 2" key="2">
    <citation type="submission" date="2024-03" db="EMBL/GenBank/DDBJ databases">
        <title>The Genome Sequence of Enterococcus sp. DIV1094.</title>
        <authorList>
            <consortium name="The Broad Institute Genomics Platform"/>
            <consortium name="The Broad Institute Microbial Omics Core"/>
            <consortium name="The Broad Institute Genomic Center for Infectious Diseases"/>
            <person name="Earl A."/>
            <person name="Manson A."/>
            <person name="Gilmore M."/>
            <person name="Schwartman J."/>
            <person name="Shea T."/>
            <person name="Abouelleil A."/>
            <person name="Cao P."/>
            <person name="Chapman S."/>
            <person name="Cusick C."/>
            <person name="Young S."/>
            <person name="Neafsey D."/>
            <person name="Nusbaum C."/>
            <person name="Birren B."/>
        </authorList>
    </citation>
    <scope>NUCLEOTIDE SEQUENCE [LARGE SCALE GENOMIC DNA]</scope>
    <source>
        <strain evidence="1 2">DIV1094</strain>
    </source>
</reference>
<dbReference type="EMBL" id="CP147250">
    <property type="protein sequence ID" value="WYJ79914.1"/>
    <property type="molecule type" value="Genomic_DNA"/>
</dbReference>
<organism evidence="1 2">
    <name type="scientific">Candidatus Enterococcus mangumiae</name>
    <dbReference type="NCBI Taxonomy" id="2230878"/>
    <lineage>
        <taxon>Bacteria</taxon>
        <taxon>Bacillati</taxon>
        <taxon>Bacillota</taxon>
        <taxon>Bacilli</taxon>
        <taxon>Lactobacillales</taxon>
        <taxon>Enterococcaceae</taxon>
        <taxon>Enterococcus</taxon>
    </lineage>
</organism>
<reference evidence="1 2" key="1">
    <citation type="submission" date="2021-03" db="EMBL/GenBank/DDBJ databases">
        <authorList>
            <person name="Gilmore M.S."/>
            <person name="Schwartzman J."/>
            <person name="Van Tyne D."/>
            <person name="Martin M."/>
            <person name="Earl A.M."/>
            <person name="Manson A.L."/>
            <person name="Straub T."/>
            <person name="Salamzade R."/>
            <person name="Saavedra J."/>
            <person name="Lebreton F."/>
            <person name="Prichula J."/>
            <person name="Schaufler K."/>
            <person name="Gaca A."/>
            <person name="Sgardioli B."/>
            <person name="Wagenaar J."/>
            <person name="Strong T."/>
        </authorList>
    </citation>
    <scope>NUCLEOTIDE SEQUENCE [LARGE SCALE GENOMIC DNA]</scope>
    <source>
        <strain evidence="1 2">DIV1094</strain>
    </source>
</reference>
<dbReference type="RefSeq" id="WP_206854260.1">
    <property type="nucleotide sequence ID" value="NZ_CP147250.1"/>
</dbReference>
<name>A0ABZ2T110_9ENTE</name>
<evidence type="ECO:0000313" key="2">
    <source>
        <dbReference type="Proteomes" id="UP000664360"/>
    </source>
</evidence>
<gene>
    <name evidence="1" type="ORF">DOK79_001467</name>
</gene>
<sequence length="182" mass="21725">MHYDSIRASYYLKKWRYYETARHDLNQSELSDAKIFFNALKCLDDEERKLLTDVYYRSEELCSFNEKTGYYHSLKPIQDQVMAKKYQVTSDRFANMRRLAQNALQKKMQQILAEIGETCVLRLNKRLYLVAFLDKGKYSEQFVLGTPLEARKFTNHADKERILSLQMLGFEKVPIHPNEYFH</sequence>
<keyword evidence="2" id="KW-1185">Reference proteome</keyword>
<dbReference type="Proteomes" id="UP000664360">
    <property type="component" value="Chromosome"/>
</dbReference>
<evidence type="ECO:0000313" key="1">
    <source>
        <dbReference type="EMBL" id="WYJ79914.1"/>
    </source>
</evidence>
<proteinExistence type="predicted"/>